<dbReference type="InterPro" id="IPR003156">
    <property type="entry name" value="DHHA1_dom"/>
</dbReference>
<dbReference type="SUPFAM" id="SSF64182">
    <property type="entry name" value="DHH phosphoesterases"/>
    <property type="match status" value="1"/>
</dbReference>
<dbReference type="EMBL" id="MFFF01000006">
    <property type="protein sequence ID" value="OGE99945.1"/>
    <property type="molecule type" value="Genomic_DNA"/>
</dbReference>
<organism evidence="3 4">
    <name type="scientific">Candidatus Doudnabacteria bacterium RIFCSPLOWO2_02_FULL_48_13</name>
    <dbReference type="NCBI Taxonomy" id="1817845"/>
    <lineage>
        <taxon>Bacteria</taxon>
        <taxon>Candidatus Doudnaibacteriota</taxon>
    </lineage>
</organism>
<evidence type="ECO:0000313" key="3">
    <source>
        <dbReference type="EMBL" id="OGE99945.1"/>
    </source>
</evidence>
<feature type="domain" description="DDH" evidence="1">
    <location>
        <begin position="26"/>
        <end position="166"/>
    </location>
</feature>
<dbReference type="PANTHER" id="PTHR47618">
    <property type="entry name" value="BIFUNCTIONAL OLIGORIBONUCLEASE AND PAP PHOSPHATASE NRNA"/>
    <property type="match status" value="1"/>
</dbReference>
<dbReference type="InterPro" id="IPR051319">
    <property type="entry name" value="Oligoribo/pAp-PDE_c-di-AMP_PDE"/>
</dbReference>
<dbReference type="InterPro" id="IPR001667">
    <property type="entry name" value="DDH_dom"/>
</dbReference>
<evidence type="ECO:0008006" key="5">
    <source>
        <dbReference type="Google" id="ProtNLM"/>
    </source>
</evidence>
<name>A0A1F5QCM8_9BACT</name>
<feature type="domain" description="DHHA1" evidence="2">
    <location>
        <begin position="229"/>
        <end position="312"/>
    </location>
</feature>
<proteinExistence type="predicted"/>
<dbReference type="Pfam" id="PF02272">
    <property type="entry name" value="DHHA1"/>
    <property type="match status" value="1"/>
</dbReference>
<protein>
    <recommendedName>
        <fullName evidence="5">DDH domain-containing protein</fullName>
    </recommendedName>
</protein>
<accession>A0A1F5QCM8</accession>
<dbReference type="Proteomes" id="UP000177235">
    <property type="component" value="Unassembled WGS sequence"/>
</dbReference>
<dbReference type="AlphaFoldDB" id="A0A1F5QCM8"/>
<dbReference type="InterPro" id="IPR038763">
    <property type="entry name" value="DHH_sf"/>
</dbReference>
<dbReference type="GO" id="GO:0003676">
    <property type="term" value="F:nucleic acid binding"/>
    <property type="evidence" value="ECO:0007669"/>
    <property type="project" value="InterPro"/>
</dbReference>
<evidence type="ECO:0000313" key="4">
    <source>
        <dbReference type="Proteomes" id="UP000177235"/>
    </source>
</evidence>
<comment type="caution">
    <text evidence="3">The sequence shown here is derived from an EMBL/GenBank/DDBJ whole genome shotgun (WGS) entry which is preliminary data.</text>
</comment>
<gene>
    <name evidence="3" type="ORF">A3J05_04945</name>
</gene>
<dbReference type="Pfam" id="PF01368">
    <property type="entry name" value="DHH"/>
    <property type="match status" value="1"/>
</dbReference>
<dbReference type="Gene3D" id="3.10.310.30">
    <property type="match status" value="1"/>
</dbReference>
<dbReference type="PANTHER" id="PTHR47618:SF1">
    <property type="entry name" value="BIFUNCTIONAL OLIGORIBONUCLEASE AND PAP PHOSPHATASE NRNA"/>
    <property type="match status" value="1"/>
</dbReference>
<evidence type="ECO:0000259" key="2">
    <source>
        <dbReference type="Pfam" id="PF02272"/>
    </source>
</evidence>
<evidence type="ECO:0000259" key="1">
    <source>
        <dbReference type="Pfam" id="PF01368"/>
    </source>
</evidence>
<dbReference type="Gene3D" id="3.90.1640.10">
    <property type="entry name" value="inorganic pyrophosphatase (n-terminal core)"/>
    <property type="match status" value="1"/>
</dbReference>
<reference evidence="3 4" key="1">
    <citation type="journal article" date="2016" name="Nat. Commun.">
        <title>Thousands of microbial genomes shed light on interconnected biogeochemical processes in an aquifer system.</title>
        <authorList>
            <person name="Anantharaman K."/>
            <person name="Brown C.T."/>
            <person name="Hug L.A."/>
            <person name="Sharon I."/>
            <person name="Castelle C.J."/>
            <person name="Probst A.J."/>
            <person name="Thomas B.C."/>
            <person name="Singh A."/>
            <person name="Wilkins M.J."/>
            <person name="Karaoz U."/>
            <person name="Brodie E.L."/>
            <person name="Williams K.H."/>
            <person name="Hubbard S.S."/>
            <person name="Banfield J.F."/>
        </authorList>
    </citation>
    <scope>NUCLEOTIDE SEQUENCE [LARGE SCALE GENOMIC DNA]</scope>
</reference>
<sequence length="324" mass="35452">MSIPVSNTLKQNFAKAKNLIENNQKFILISHEYTDGDDLGSALALARVLENMGKETALVAYGGVPENLLFLPGHSAVLSGLPENFTDYDALITLGCGVLSRTGFSELSLWSKPILNIDHHHDTQMFGTVNVWDEGKAANCELVYAMLQDWGAEIDKSTALNLLTGIFTDTGGFRHANVTAATLEVAAELLRKGAKLDLISRFTLSQKDLPKLRVWAMALEHARFDENRKVVYTVVTGEDLDKAHASEADLEGVVELLNTIPEAKFSMLLKQRGEEIKGSLRSEPHKGVDVSEIARSFGGGGHKLAAGFKFRGKIEKTDNGWKIT</sequence>